<dbReference type="Pfam" id="PF13508">
    <property type="entry name" value="Acetyltransf_7"/>
    <property type="match status" value="1"/>
</dbReference>
<protein>
    <submittedName>
        <fullName evidence="2">Ribosomal protein S18 acetylase RimI-like enzyme</fullName>
    </submittedName>
</protein>
<gene>
    <name evidence="2" type="ORF">J2Z70_003457</name>
</gene>
<accession>A0ABS4NTA4</accession>
<dbReference type="SUPFAM" id="SSF55729">
    <property type="entry name" value="Acyl-CoA N-acyltransferases (Nat)"/>
    <property type="match status" value="1"/>
</dbReference>
<dbReference type="Gene3D" id="3.40.630.30">
    <property type="match status" value="1"/>
</dbReference>
<comment type="caution">
    <text evidence="2">The sequence shown here is derived from an EMBL/GenBank/DDBJ whole genome shotgun (WGS) entry which is preliminary data.</text>
</comment>
<dbReference type="RefSeq" id="WP_209875231.1">
    <property type="nucleotide sequence ID" value="NZ_JAGGLV010000011.1"/>
</dbReference>
<dbReference type="InterPro" id="IPR000182">
    <property type="entry name" value="GNAT_dom"/>
</dbReference>
<dbReference type="PROSITE" id="PS51186">
    <property type="entry name" value="GNAT"/>
    <property type="match status" value="1"/>
</dbReference>
<sequence length="185" mass="21419">MDENTVIDETFINEGSISEAEFNEIFAIMEASFPVSELRTRSGQQALLDQPNYHLYTSKDTEGQILAFLAAWELPELRFIEHIAVNPQRRSGGIGRKLMSSYLMRSDKPVLLEVEPPDGELEQRRIGFYERLGFYLNPYDYMQPPLRTGQADLPLRIMTYPEPVTMKEFLHFRDVLYTEVYGVSI</sequence>
<evidence type="ECO:0000313" key="2">
    <source>
        <dbReference type="EMBL" id="MBP2113297.1"/>
    </source>
</evidence>
<organism evidence="2 3">
    <name type="scientific">Paenibacillus silagei</name>
    <dbReference type="NCBI Taxonomy" id="1670801"/>
    <lineage>
        <taxon>Bacteria</taxon>
        <taxon>Bacillati</taxon>
        <taxon>Bacillota</taxon>
        <taxon>Bacilli</taxon>
        <taxon>Bacillales</taxon>
        <taxon>Paenibacillaceae</taxon>
        <taxon>Paenibacillus</taxon>
    </lineage>
</organism>
<keyword evidence="3" id="KW-1185">Reference proteome</keyword>
<evidence type="ECO:0000313" key="3">
    <source>
        <dbReference type="Proteomes" id="UP000773462"/>
    </source>
</evidence>
<evidence type="ECO:0000259" key="1">
    <source>
        <dbReference type="PROSITE" id="PS51186"/>
    </source>
</evidence>
<reference evidence="2 3" key="1">
    <citation type="submission" date="2021-03" db="EMBL/GenBank/DDBJ databases">
        <title>Genomic Encyclopedia of Type Strains, Phase IV (KMG-IV): sequencing the most valuable type-strain genomes for metagenomic binning, comparative biology and taxonomic classification.</title>
        <authorList>
            <person name="Goeker M."/>
        </authorList>
    </citation>
    <scope>NUCLEOTIDE SEQUENCE [LARGE SCALE GENOMIC DNA]</scope>
    <source>
        <strain evidence="2 3">DSM 101953</strain>
    </source>
</reference>
<proteinExistence type="predicted"/>
<feature type="domain" description="N-acetyltransferase" evidence="1">
    <location>
        <begin position="12"/>
        <end position="160"/>
    </location>
</feature>
<dbReference type="Proteomes" id="UP000773462">
    <property type="component" value="Unassembled WGS sequence"/>
</dbReference>
<dbReference type="InterPro" id="IPR016181">
    <property type="entry name" value="Acyl_CoA_acyltransferase"/>
</dbReference>
<dbReference type="CDD" id="cd04301">
    <property type="entry name" value="NAT_SF"/>
    <property type="match status" value="1"/>
</dbReference>
<dbReference type="EMBL" id="JAGGLV010000011">
    <property type="protein sequence ID" value="MBP2113297.1"/>
    <property type="molecule type" value="Genomic_DNA"/>
</dbReference>
<name>A0ABS4NTA4_9BACL</name>